<evidence type="ECO:0000313" key="1">
    <source>
        <dbReference type="EMBL" id="GGF23494.1"/>
    </source>
</evidence>
<evidence type="ECO:0008006" key="3">
    <source>
        <dbReference type="Google" id="ProtNLM"/>
    </source>
</evidence>
<dbReference type="InterPro" id="IPR009922">
    <property type="entry name" value="DUF1457"/>
</dbReference>
<protein>
    <recommendedName>
        <fullName evidence="3">PAS domain-containing protein</fullName>
    </recommendedName>
</protein>
<gene>
    <name evidence="1" type="ORF">GCM10011611_32000</name>
</gene>
<accession>A0A8J2YUZ7</accession>
<evidence type="ECO:0000313" key="2">
    <source>
        <dbReference type="Proteomes" id="UP000646365"/>
    </source>
</evidence>
<sequence length="183" mass="20383">MIPSTDPGFPGLETEPSRVLLDHWLTVRGDAPMPKRAAIDPGALKRVLPHIFMLNMIDAETATYRLVGTAHRARWGVEMTGLVWGQFLDPALRVTRTRRLWRAVDQPCGFVARYDMVFTSGAHDPVETLLLPLRPNDPSACPIMIGANHSRRQAEWISQAGFIAARTAEQVRFLDLGWGAPSM</sequence>
<keyword evidence="2" id="KW-1185">Reference proteome</keyword>
<reference evidence="1" key="1">
    <citation type="journal article" date="2014" name="Int. J. Syst. Evol. Microbiol.">
        <title>Complete genome sequence of Corynebacterium casei LMG S-19264T (=DSM 44701T), isolated from a smear-ripened cheese.</title>
        <authorList>
            <consortium name="US DOE Joint Genome Institute (JGI-PGF)"/>
            <person name="Walter F."/>
            <person name="Albersmeier A."/>
            <person name="Kalinowski J."/>
            <person name="Ruckert C."/>
        </authorList>
    </citation>
    <scope>NUCLEOTIDE SEQUENCE</scope>
    <source>
        <strain evidence="1">CGMCC 1.15725</strain>
    </source>
</reference>
<comment type="caution">
    <text evidence="1">The sequence shown here is derived from an EMBL/GenBank/DDBJ whole genome shotgun (WGS) entry which is preliminary data.</text>
</comment>
<dbReference type="Pfam" id="PF07310">
    <property type="entry name" value="PAS_5"/>
    <property type="match status" value="1"/>
</dbReference>
<dbReference type="RefSeq" id="WP_189047515.1">
    <property type="nucleotide sequence ID" value="NZ_BMJQ01000008.1"/>
</dbReference>
<organism evidence="1 2">
    <name type="scientific">Aliidongia dinghuensis</name>
    <dbReference type="NCBI Taxonomy" id="1867774"/>
    <lineage>
        <taxon>Bacteria</taxon>
        <taxon>Pseudomonadati</taxon>
        <taxon>Pseudomonadota</taxon>
        <taxon>Alphaproteobacteria</taxon>
        <taxon>Rhodospirillales</taxon>
        <taxon>Dongiaceae</taxon>
        <taxon>Aliidongia</taxon>
    </lineage>
</organism>
<reference evidence="1" key="2">
    <citation type="submission" date="2020-09" db="EMBL/GenBank/DDBJ databases">
        <authorList>
            <person name="Sun Q."/>
            <person name="Zhou Y."/>
        </authorList>
    </citation>
    <scope>NUCLEOTIDE SEQUENCE</scope>
    <source>
        <strain evidence="1">CGMCC 1.15725</strain>
    </source>
</reference>
<dbReference type="AlphaFoldDB" id="A0A8J2YUZ7"/>
<proteinExistence type="predicted"/>
<dbReference type="Proteomes" id="UP000646365">
    <property type="component" value="Unassembled WGS sequence"/>
</dbReference>
<name>A0A8J2YUZ7_9PROT</name>
<dbReference type="EMBL" id="BMJQ01000008">
    <property type="protein sequence ID" value="GGF23494.1"/>
    <property type="molecule type" value="Genomic_DNA"/>
</dbReference>